<dbReference type="OrthoDB" id="3064976at2759"/>
<organism evidence="1 2">
    <name type="scientific">Mycena venus</name>
    <dbReference type="NCBI Taxonomy" id="2733690"/>
    <lineage>
        <taxon>Eukaryota</taxon>
        <taxon>Fungi</taxon>
        <taxon>Dikarya</taxon>
        <taxon>Basidiomycota</taxon>
        <taxon>Agaricomycotina</taxon>
        <taxon>Agaricomycetes</taxon>
        <taxon>Agaricomycetidae</taxon>
        <taxon>Agaricales</taxon>
        <taxon>Marasmiineae</taxon>
        <taxon>Mycenaceae</taxon>
        <taxon>Mycena</taxon>
    </lineage>
</organism>
<protein>
    <submittedName>
        <fullName evidence="1">Uncharacterized protein</fullName>
    </submittedName>
</protein>
<evidence type="ECO:0000313" key="2">
    <source>
        <dbReference type="Proteomes" id="UP000620124"/>
    </source>
</evidence>
<sequence>MGRFCQRVKKCFAAKQRMPWNLQDIFPTTRTTHHDLDIYIWLVRETSERPLLYRHTAVAAHTVIICQLRHPACPRKTISLMLERFPEGANPGEVASVESPPSGLSLDRVFVTTTESDAQLIKTSHLLYGTLIFPDSKPTLLDLLALAESISHRNRTYTVIDGGACIFYGAAVYCALQRIFDGRSEHNPGCQSALPAFFSMLNTYERKIEVAVGTFPKARLHFGKTHADTQLASIRRTSILKADLTAGFRRQLGVDSEVVDLRDQEDAEPDVLQELKKDVHIAFLVGREKERTGH</sequence>
<comment type="caution">
    <text evidence="1">The sequence shown here is derived from an EMBL/GenBank/DDBJ whole genome shotgun (WGS) entry which is preliminary data.</text>
</comment>
<dbReference type="Proteomes" id="UP000620124">
    <property type="component" value="Unassembled WGS sequence"/>
</dbReference>
<accession>A0A8H6X7E5</accession>
<dbReference type="AlphaFoldDB" id="A0A8H6X7E5"/>
<reference evidence="1" key="1">
    <citation type="submission" date="2020-05" db="EMBL/GenBank/DDBJ databases">
        <title>Mycena genomes resolve the evolution of fungal bioluminescence.</title>
        <authorList>
            <person name="Tsai I.J."/>
        </authorList>
    </citation>
    <scope>NUCLEOTIDE SEQUENCE</scope>
    <source>
        <strain evidence="1">CCC161011</strain>
    </source>
</reference>
<name>A0A8H6X7E5_9AGAR</name>
<dbReference type="EMBL" id="JACAZI010000024">
    <property type="protein sequence ID" value="KAF7335466.1"/>
    <property type="molecule type" value="Genomic_DNA"/>
</dbReference>
<gene>
    <name evidence="1" type="ORF">MVEN_02200000</name>
</gene>
<evidence type="ECO:0000313" key="1">
    <source>
        <dbReference type="EMBL" id="KAF7335466.1"/>
    </source>
</evidence>
<proteinExistence type="predicted"/>
<keyword evidence="2" id="KW-1185">Reference proteome</keyword>